<name>S3D3C3_OPHP1</name>
<dbReference type="Gene3D" id="1.20.1560.10">
    <property type="entry name" value="ABC transporter type 1, transmembrane domain"/>
    <property type="match status" value="2"/>
</dbReference>
<feature type="domain" description="ABC transmembrane type-1" evidence="11">
    <location>
        <begin position="793"/>
        <end position="1090"/>
    </location>
</feature>
<evidence type="ECO:0000256" key="8">
    <source>
        <dbReference type="SAM" id="MobiDB-lite"/>
    </source>
</evidence>
<accession>S3D3C3</accession>
<dbReference type="PROSITE" id="PS50929">
    <property type="entry name" value="ABC_TM1F"/>
    <property type="match status" value="2"/>
</dbReference>
<dbReference type="Proteomes" id="UP000016923">
    <property type="component" value="Unassembled WGS sequence"/>
</dbReference>
<feature type="transmembrane region" description="Helical" evidence="9">
    <location>
        <begin position="316"/>
        <end position="337"/>
    </location>
</feature>
<evidence type="ECO:0000256" key="9">
    <source>
        <dbReference type="SAM" id="Phobius"/>
    </source>
</evidence>
<evidence type="ECO:0000256" key="2">
    <source>
        <dbReference type="ARBA" id="ARBA00007577"/>
    </source>
</evidence>
<feature type="transmembrane region" description="Helical" evidence="9">
    <location>
        <begin position="948"/>
        <end position="966"/>
    </location>
</feature>
<feature type="transmembrane region" description="Helical" evidence="9">
    <location>
        <begin position="1027"/>
        <end position="1049"/>
    </location>
</feature>
<gene>
    <name evidence="12" type="ORF">F503_00542</name>
</gene>
<feature type="region of interest" description="Disordered" evidence="8">
    <location>
        <begin position="448"/>
        <end position="496"/>
    </location>
</feature>
<dbReference type="InterPro" id="IPR017871">
    <property type="entry name" value="ABC_transporter-like_CS"/>
</dbReference>
<organism evidence="12 13">
    <name type="scientific">Ophiostoma piceae (strain UAMH 11346)</name>
    <name type="common">Sap stain fungus</name>
    <dbReference type="NCBI Taxonomy" id="1262450"/>
    <lineage>
        <taxon>Eukaryota</taxon>
        <taxon>Fungi</taxon>
        <taxon>Dikarya</taxon>
        <taxon>Ascomycota</taxon>
        <taxon>Pezizomycotina</taxon>
        <taxon>Sordariomycetes</taxon>
        <taxon>Sordariomycetidae</taxon>
        <taxon>Ophiostomatales</taxon>
        <taxon>Ophiostomataceae</taxon>
        <taxon>Ophiostoma</taxon>
    </lineage>
</organism>
<dbReference type="VEuPathDB" id="FungiDB:F503_00542"/>
<feature type="transmembrane region" description="Helical" evidence="9">
    <location>
        <begin position="843"/>
        <end position="869"/>
    </location>
</feature>
<dbReference type="GO" id="GO:0005743">
    <property type="term" value="C:mitochondrial inner membrane"/>
    <property type="evidence" value="ECO:0007669"/>
    <property type="project" value="TreeGrafter"/>
</dbReference>
<dbReference type="SMART" id="SM00382">
    <property type="entry name" value="AAA"/>
    <property type="match status" value="2"/>
</dbReference>
<feature type="region of interest" description="Disordered" evidence="8">
    <location>
        <begin position="1"/>
        <end position="32"/>
    </location>
</feature>
<dbReference type="SUPFAM" id="SSF90123">
    <property type="entry name" value="ABC transporter transmembrane region"/>
    <property type="match status" value="2"/>
</dbReference>
<feature type="transmembrane region" description="Helical" evidence="9">
    <location>
        <begin position="177"/>
        <end position="197"/>
    </location>
</feature>
<dbReference type="Pfam" id="PF00664">
    <property type="entry name" value="ABC_membrane"/>
    <property type="match status" value="2"/>
</dbReference>
<protein>
    <submittedName>
        <fullName evidence="12">Abc transporter transmembrane region</fullName>
    </submittedName>
</protein>
<feature type="transmembrane region" description="Helical" evidence="9">
    <location>
        <begin position="203"/>
        <end position="224"/>
    </location>
</feature>
<dbReference type="OMA" id="TYFPEYV"/>
<evidence type="ECO:0000313" key="13">
    <source>
        <dbReference type="Proteomes" id="UP000016923"/>
    </source>
</evidence>
<keyword evidence="5" id="KW-0067">ATP-binding</keyword>
<keyword evidence="6 9" id="KW-1133">Transmembrane helix</keyword>
<feature type="region of interest" description="Disordered" evidence="8">
    <location>
        <begin position="735"/>
        <end position="767"/>
    </location>
</feature>
<dbReference type="InterPro" id="IPR003593">
    <property type="entry name" value="AAA+_ATPase"/>
</dbReference>
<dbReference type="STRING" id="1262450.S3D3C3"/>
<dbReference type="InterPro" id="IPR039421">
    <property type="entry name" value="Type_1_exporter"/>
</dbReference>
<feature type="domain" description="ABC transporter" evidence="10">
    <location>
        <begin position="1134"/>
        <end position="1371"/>
    </location>
</feature>
<feature type="transmembrane region" description="Helical" evidence="9">
    <location>
        <begin position="51"/>
        <end position="75"/>
    </location>
</feature>
<evidence type="ECO:0000313" key="12">
    <source>
        <dbReference type="EMBL" id="EPE07820.1"/>
    </source>
</evidence>
<dbReference type="HOGENOM" id="CLU_000604_17_2_1"/>
<comment type="similarity">
    <text evidence="2">Belongs to the ABC transporter superfamily. ABCB family. Multidrug resistance exporter (TC 3.A.1.201) subfamily.</text>
</comment>
<dbReference type="CDD" id="cd03249">
    <property type="entry name" value="ABC_MTABC3_MDL1_MDL2"/>
    <property type="match status" value="1"/>
</dbReference>
<keyword evidence="13" id="KW-1185">Reference proteome</keyword>
<dbReference type="PANTHER" id="PTHR43394:SF1">
    <property type="entry name" value="ATP-BINDING CASSETTE SUB-FAMILY B MEMBER 10, MITOCHONDRIAL"/>
    <property type="match status" value="1"/>
</dbReference>
<evidence type="ECO:0000256" key="6">
    <source>
        <dbReference type="ARBA" id="ARBA00022989"/>
    </source>
</evidence>
<dbReference type="OrthoDB" id="6500128at2759"/>
<dbReference type="GO" id="GO:0090374">
    <property type="term" value="P:oligopeptide export from mitochondrion"/>
    <property type="evidence" value="ECO:0007669"/>
    <property type="project" value="TreeGrafter"/>
</dbReference>
<feature type="transmembrane region" description="Helical" evidence="9">
    <location>
        <begin position="102"/>
        <end position="119"/>
    </location>
</feature>
<dbReference type="eggNOG" id="KOG0055">
    <property type="taxonomic scope" value="Eukaryota"/>
</dbReference>
<proteinExistence type="inferred from homology"/>
<reference evidence="12 13" key="1">
    <citation type="journal article" date="2013" name="BMC Genomics">
        <title>The genome and transcriptome of the pine saprophyte Ophiostoma piceae, and a comparison with the bark beetle-associated pine pathogen Grosmannia clavigera.</title>
        <authorList>
            <person name="Haridas S."/>
            <person name="Wang Y."/>
            <person name="Lim L."/>
            <person name="Massoumi Alamouti S."/>
            <person name="Jackman S."/>
            <person name="Docking R."/>
            <person name="Robertson G."/>
            <person name="Birol I."/>
            <person name="Bohlmann J."/>
            <person name="Breuil C."/>
        </authorList>
    </citation>
    <scope>NUCLEOTIDE SEQUENCE [LARGE SCALE GENOMIC DNA]</scope>
    <source>
        <strain evidence="12 13">UAMH 11346</strain>
    </source>
</reference>
<feature type="compositionally biased region" description="Basic and acidic residues" evidence="8">
    <location>
        <begin position="22"/>
        <end position="32"/>
    </location>
</feature>
<evidence type="ECO:0000256" key="1">
    <source>
        <dbReference type="ARBA" id="ARBA00004141"/>
    </source>
</evidence>
<keyword evidence="4" id="KW-0547">Nucleotide-binding</keyword>
<evidence type="ECO:0000256" key="4">
    <source>
        <dbReference type="ARBA" id="ARBA00022741"/>
    </source>
</evidence>
<dbReference type="PROSITE" id="PS50893">
    <property type="entry name" value="ABC_TRANSPORTER_2"/>
    <property type="match status" value="2"/>
</dbReference>
<feature type="domain" description="ABC transporter" evidence="10">
    <location>
        <begin position="378"/>
        <end position="699"/>
    </location>
</feature>
<feature type="transmembrane region" description="Helical" evidence="9">
    <location>
        <begin position="279"/>
        <end position="304"/>
    </location>
</feature>
<dbReference type="PANTHER" id="PTHR43394">
    <property type="entry name" value="ATP-DEPENDENT PERMEASE MDL1, MITOCHONDRIAL"/>
    <property type="match status" value="1"/>
</dbReference>
<dbReference type="PROSITE" id="PS00211">
    <property type="entry name" value="ABC_TRANSPORTER_1"/>
    <property type="match status" value="2"/>
</dbReference>
<dbReference type="InterPro" id="IPR003439">
    <property type="entry name" value="ABC_transporter-like_ATP-bd"/>
</dbReference>
<feature type="compositionally biased region" description="Polar residues" evidence="8">
    <location>
        <begin position="481"/>
        <end position="491"/>
    </location>
</feature>
<dbReference type="EMBL" id="KE148150">
    <property type="protein sequence ID" value="EPE07820.1"/>
    <property type="molecule type" value="Genomic_DNA"/>
</dbReference>
<dbReference type="SUPFAM" id="SSF52540">
    <property type="entry name" value="P-loop containing nucleoside triphosphate hydrolases"/>
    <property type="match status" value="3"/>
</dbReference>
<feature type="domain" description="ABC transmembrane type-1" evidence="11">
    <location>
        <begin position="55"/>
        <end position="345"/>
    </location>
</feature>
<dbReference type="InterPro" id="IPR036640">
    <property type="entry name" value="ABC1_TM_sf"/>
</dbReference>
<dbReference type="CDD" id="cd18578">
    <property type="entry name" value="ABC_6TM_Pgp_ABCB1_D2_like"/>
    <property type="match status" value="1"/>
</dbReference>
<dbReference type="InterPro" id="IPR011527">
    <property type="entry name" value="ABC1_TM_dom"/>
</dbReference>
<dbReference type="CDD" id="cd18577">
    <property type="entry name" value="ABC_6TM_Pgp_ABCB1_D1_like"/>
    <property type="match status" value="1"/>
</dbReference>
<keyword evidence="3 9" id="KW-0812">Transmembrane</keyword>
<evidence type="ECO:0000256" key="5">
    <source>
        <dbReference type="ARBA" id="ARBA00022840"/>
    </source>
</evidence>
<dbReference type="FunFam" id="3.40.50.300:FF:000913">
    <property type="entry name" value="ABC multidrug transporter SitT"/>
    <property type="match status" value="1"/>
</dbReference>
<dbReference type="GO" id="GO:0016887">
    <property type="term" value="F:ATP hydrolysis activity"/>
    <property type="evidence" value="ECO:0007669"/>
    <property type="project" value="InterPro"/>
</dbReference>
<keyword evidence="7 9" id="KW-0472">Membrane</keyword>
<sequence length="1413" mass="154123">MAAETEAGPGAVPRKKNAKGKPAKDEPNPGERKPRFGDFIRVFSYANKVDWFLMIAACISSIGSGITLPLMNVVFGKLVGGFSVFGDGSDASEFRKLLNKQALYIFILFLARFFLNYINKFAFRMISARMSAAIRLHYLRCLFQQSIHVLDSMPSGSSANTITTTANTLQLGISENLGTFIEFMSCIIAAIIISFTYSWLLTLVISSVLLYIVIVVSFVLPFLVKGESEMSKAETMANSVAAESFSNIRMLMACEAESKMAQKYNEWVLKAKKTGQGMAPAGGILFGNVFFALYAGFALAFWYGFRLFHEGRITNVGTVIVVVMSVITVVMSIERVATPLIAASKAMVAASEFFAVIDAPRPDPGHLKGPDISATEDIIFSNVDFAYPGRPHVKVLDNLNIHIAAGKVNAIVGPSGSGKSTIIGLVERWYSLSNEQHRIEKVIVTDTKAEAEKKKQEKKSKQEAKKKLKATKKTLEGADATDTSTEKSGQPSPVLDHDKAEEDLHRIELKGSVTTCGQSLDNINVKWWRSQIGLVQQEPFLFNDTIHNNVAFGLVGSPYEGAPDDEKRTLVEDACREAFADEFINRLPDRYQTRVGESGAKLSGGQRQRIAIARSIVKKPKILILDEATSAIDVRSERIVQAALDKVSRNRTTITVAHRLSTIKSAHRILVMQKGRCVEEGTHESLLANEDGVYHRLVNAQQLSLGSDATEAAHGIAEINDEDVAASAALEDIHTPGTAMSKKPSNVSDGDAHTEAEDGGATKQPGEWKNKGFIGSFGRLLYEQKSNFPYLSALVVLAAGTSVAWPLQAWLFAKLVIIFGELTAPAMYLSKATLDQTTHDGNFYSLMFFVMAIGTGLSYFGVGIVAAIVEHDVCAAYRKEYFASIVQQRVSFFDNENSSSGTLTNRVAGDPKQLRQLLGTNMTMAVSAVFTIVGSLIISFVFGWKLALLAFAVIVPLVLVSGFYRVRYEIQFENMNAAVFAESSKWAAESIDAFRTVTALTLEDVICKRYEVLLASHVHEAYKKARFTTFIFALSNSISLACQALIFWYGGRLVASGEYGPTSFFVCYMASIQGAESAGQGLSFMPNAAQVTSAANRILSIRKTRKIDNVPITERIPETDADADARIGNCGASIELRNVHFRYPTRDVPIFRGINLTIERGKFTAIVGASGSGKSSIIALLERFYDAEKGSILCNGRDITEVNVQTYRKLISLVAQESALFQGTVRENVMLGVDDSTVSEADMIQACRDASIHEFVSSLPEGYDTDLGSRAVSLSGGQKQRIAIARALLRNPRVLLLDEATSSLDSDTEKMIQATFERVSEGRTTVAVAHRLSTIQKADTIYVLGDGEVLEKGNHSDLLKQQGVYWSMLLLEADGFAFSVLIAASRASSAPSLAYASSDTPQNLKIALTTGLE</sequence>
<evidence type="ECO:0000256" key="3">
    <source>
        <dbReference type="ARBA" id="ARBA00022692"/>
    </source>
</evidence>
<feature type="transmembrane region" description="Helical" evidence="9">
    <location>
        <begin position="788"/>
        <end position="807"/>
    </location>
</feature>
<evidence type="ECO:0000256" key="7">
    <source>
        <dbReference type="ARBA" id="ARBA00023136"/>
    </source>
</evidence>
<comment type="subcellular location">
    <subcellularLocation>
        <location evidence="1">Membrane</location>
        <topology evidence="1">Multi-pass membrane protein</topology>
    </subcellularLocation>
</comment>
<dbReference type="InterPro" id="IPR027417">
    <property type="entry name" value="P-loop_NTPase"/>
</dbReference>
<dbReference type="Gene3D" id="3.40.50.300">
    <property type="entry name" value="P-loop containing nucleotide triphosphate hydrolases"/>
    <property type="match status" value="2"/>
</dbReference>
<dbReference type="GO" id="GO:0005524">
    <property type="term" value="F:ATP binding"/>
    <property type="evidence" value="ECO:0007669"/>
    <property type="project" value="UniProtKB-KW"/>
</dbReference>
<evidence type="ECO:0000259" key="10">
    <source>
        <dbReference type="PROSITE" id="PS50893"/>
    </source>
</evidence>
<dbReference type="Pfam" id="PF00005">
    <property type="entry name" value="ABC_tran"/>
    <property type="match status" value="3"/>
</dbReference>
<feature type="transmembrane region" description="Helical" evidence="9">
    <location>
        <begin position="922"/>
        <end position="942"/>
    </location>
</feature>
<dbReference type="GO" id="GO:0015421">
    <property type="term" value="F:ABC-type oligopeptide transporter activity"/>
    <property type="evidence" value="ECO:0007669"/>
    <property type="project" value="TreeGrafter"/>
</dbReference>
<feature type="compositionally biased region" description="Basic and acidic residues" evidence="8">
    <location>
        <begin position="448"/>
        <end position="465"/>
    </location>
</feature>
<evidence type="ECO:0000259" key="11">
    <source>
        <dbReference type="PROSITE" id="PS50929"/>
    </source>
</evidence>